<name>A0AAD4P3Z1_PERFH</name>
<dbReference type="AlphaFoldDB" id="A0AAD4P3Z1"/>
<feature type="compositionally biased region" description="Polar residues" evidence="5">
    <location>
        <begin position="175"/>
        <end position="185"/>
    </location>
</feature>
<keyword evidence="8" id="KW-1185">Reference proteome</keyword>
<evidence type="ECO:0000256" key="3">
    <source>
        <dbReference type="ARBA" id="ARBA00023163"/>
    </source>
</evidence>
<accession>A0AAD4P3Z1</accession>
<evidence type="ECO:0000256" key="2">
    <source>
        <dbReference type="ARBA" id="ARBA00023015"/>
    </source>
</evidence>
<dbReference type="PROSITE" id="PS51360">
    <property type="entry name" value="PLUS3"/>
    <property type="match status" value="1"/>
</dbReference>
<dbReference type="SUPFAM" id="SSF159042">
    <property type="entry name" value="Plus3-like"/>
    <property type="match status" value="1"/>
</dbReference>
<dbReference type="FunFam" id="3.90.70.200:FF:000003">
    <property type="entry name" value="RNA polymerase-associated protein RTF1"/>
    <property type="match status" value="1"/>
</dbReference>
<dbReference type="PANTHER" id="PTHR13115">
    <property type="entry name" value="RNA POLYMERASE-ASSOCIATED PROTEIN RTF1 HOMOLOG"/>
    <property type="match status" value="1"/>
</dbReference>
<dbReference type="GO" id="GO:0016593">
    <property type="term" value="C:Cdc73/Paf1 complex"/>
    <property type="evidence" value="ECO:0007669"/>
    <property type="project" value="TreeGrafter"/>
</dbReference>
<dbReference type="PANTHER" id="PTHR13115:SF8">
    <property type="entry name" value="RNA POLYMERASE-ASSOCIATED PROTEIN RTF1 HOMOLOG"/>
    <property type="match status" value="1"/>
</dbReference>
<feature type="compositionally biased region" description="Acidic residues" evidence="5">
    <location>
        <begin position="186"/>
        <end position="204"/>
    </location>
</feature>
<dbReference type="Pfam" id="PF03126">
    <property type="entry name" value="Plus-3"/>
    <property type="match status" value="1"/>
</dbReference>
<dbReference type="GO" id="GO:0003677">
    <property type="term" value="F:DNA binding"/>
    <property type="evidence" value="ECO:0007669"/>
    <property type="project" value="InterPro"/>
</dbReference>
<reference evidence="7 8" key="1">
    <citation type="journal article" date="2021" name="Nat. Commun.">
        <title>Incipient diploidization of the medicinal plant Perilla within 10,000 years.</title>
        <authorList>
            <person name="Zhang Y."/>
            <person name="Shen Q."/>
            <person name="Leng L."/>
            <person name="Zhang D."/>
            <person name="Chen S."/>
            <person name="Shi Y."/>
            <person name="Ning Z."/>
            <person name="Chen S."/>
        </authorList>
    </citation>
    <scope>NUCLEOTIDE SEQUENCE [LARGE SCALE GENOMIC DNA]</scope>
    <source>
        <strain evidence="8">cv. PC099</strain>
    </source>
</reference>
<dbReference type="SMART" id="SM00719">
    <property type="entry name" value="Plus3"/>
    <property type="match status" value="1"/>
</dbReference>
<dbReference type="EMBL" id="SDAM02000179">
    <property type="protein sequence ID" value="KAH6825207.1"/>
    <property type="molecule type" value="Genomic_DNA"/>
</dbReference>
<evidence type="ECO:0000313" key="8">
    <source>
        <dbReference type="Proteomes" id="UP001190926"/>
    </source>
</evidence>
<dbReference type="Proteomes" id="UP001190926">
    <property type="component" value="Unassembled WGS sequence"/>
</dbReference>
<dbReference type="InterPro" id="IPR036128">
    <property type="entry name" value="Plus3-like_sf"/>
</dbReference>
<protein>
    <recommendedName>
        <fullName evidence="6">Plus3 domain-containing protein</fullName>
    </recommendedName>
</protein>
<sequence>MVNLHKLLLAAAERLATTNESVHLSPPTHTCRRRRVSSDEDVNDDDRSESSKKTSTSQMPPKKNLAILKRDDECRSRRGLIEDIDAEIVGNDQYKDEDDRENLTKLSEHGPEMMLEACATEEEFGHSNVHVRASRTKAERAAGALAELVKRRSDAARRGSSYQCPSVNEIDVPPSNVSNSNLTSCNEEESSWEEMSSSDEDDMSPESPTLREVMGITVPRSKLVQWYMEPFFNELIAGCFVRILIGKGEAEVPVYRLCQVLSVDATDPDRQYEFENKTTCKYLNLAWGNGTPARWQMAVASNSPPRKLEFDEWLREVKLTGGGLPTKQELLEKRQALEKVVYSAAAATVKPVLEEKRSAGWKPANIAAEKALLRRELELARDDDVLELKRIRARMLELEPTRQSSCGSRKKKARMVEEPSKKNLLEKLINSSSKTVRAKSTL</sequence>
<evidence type="ECO:0000256" key="5">
    <source>
        <dbReference type="SAM" id="MobiDB-lite"/>
    </source>
</evidence>
<keyword evidence="4" id="KW-0539">Nucleus</keyword>
<comment type="caution">
    <text evidence="7">The sequence shown here is derived from an EMBL/GenBank/DDBJ whole genome shotgun (WGS) entry which is preliminary data.</text>
</comment>
<feature type="region of interest" description="Disordered" evidence="5">
    <location>
        <begin position="20"/>
        <end position="64"/>
    </location>
</feature>
<evidence type="ECO:0000256" key="1">
    <source>
        <dbReference type="ARBA" id="ARBA00004123"/>
    </source>
</evidence>
<keyword evidence="3" id="KW-0804">Transcription</keyword>
<organism evidence="7 8">
    <name type="scientific">Perilla frutescens var. hirtella</name>
    <name type="common">Perilla citriodora</name>
    <name type="synonym">Perilla setoyensis</name>
    <dbReference type="NCBI Taxonomy" id="608512"/>
    <lineage>
        <taxon>Eukaryota</taxon>
        <taxon>Viridiplantae</taxon>
        <taxon>Streptophyta</taxon>
        <taxon>Embryophyta</taxon>
        <taxon>Tracheophyta</taxon>
        <taxon>Spermatophyta</taxon>
        <taxon>Magnoliopsida</taxon>
        <taxon>eudicotyledons</taxon>
        <taxon>Gunneridae</taxon>
        <taxon>Pentapetalae</taxon>
        <taxon>asterids</taxon>
        <taxon>lamiids</taxon>
        <taxon>Lamiales</taxon>
        <taxon>Lamiaceae</taxon>
        <taxon>Nepetoideae</taxon>
        <taxon>Elsholtzieae</taxon>
        <taxon>Perilla</taxon>
    </lineage>
</organism>
<evidence type="ECO:0000256" key="4">
    <source>
        <dbReference type="ARBA" id="ARBA00023242"/>
    </source>
</evidence>
<dbReference type="InterPro" id="IPR004343">
    <property type="entry name" value="Plus-3_dom"/>
</dbReference>
<dbReference type="GO" id="GO:1990269">
    <property type="term" value="F:RNA polymerase II C-terminal domain phosphoserine binding"/>
    <property type="evidence" value="ECO:0007669"/>
    <property type="project" value="TreeGrafter"/>
</dbReference>
<evidence type="ECO:0000313" key="7">
    <source>
        <dbReference type="EMBL" id="KAH6825207.1"/>
    </source>
</evidence>
<comment type="subcellular location">
    <subcellularLocation>
        <location evidence="1">Nucleus</location>
    </subcellularLocation>
</comment>
<gene>
    <name evidence="7" type="ORF">C2S53_018790</name>
</gene>
<keyword evidence="2" id="KW-0805">Transcription regulation</keyword>
<feature type="domain" description="Plus3" evidence="6">
    <location>
        <begin position="207"/>
        <end position="342"/>
    </location>
</feature>
<proteinExistence type="predicted"/>
<dbReference type="Gene3D" id="3.90.70.200">
    <property type="entry name" value="Plus-3 domain"/>
    <property type="match status" value="1"/>
</dbReference>
<evidence type="ECO:0000259" key="6">
    <source>
        <dbReference type="PROSITE" id="PS51360"/>
    </source>
</evidence>
<feature type="region of interest" description="Disordered" evidence="5">
    <location>
        <begin position="160"/>
        <end position="208"/>
    </location>
</feature>